<evidence type="ECO:0000313" key="1">
    <source>
        <dbReference type="EMBL" id="KLU02174.1"/>
    </source>
</evidence>
<dbReference type="Proteomes" id="UP000036367">
    <property type="component" value="Unassembled WGS sequence"/>
</dbReference>
<organism evidence="1 2">
    <name type="scientific">Rhodopirellula islandica</name>
    <dbReference type="NCBI Taxonomy" id="595434"/>
    <lineage>
        <taxon>Bacteria</taxon>
        <taxon>Pseudomonadati</taxon>
        <taxon>Planctomycetota</taxon>
        <taxon>Planctomycetia</taxon>
        <taxon>Pirellulales</taxon>
        <taxon>Pirellulaceae</taxon>
        <taxon>Rhodopirellula</taxon>
    </lineage>
</organism>
<proteinExistence type="predicted"/>
<comment type="caution">
    <text evidence="1">The sequence shown here is derived from an EMBL/GenBank/DDBJ whole genome shotgun (WGS) entry which is preliminary data.</text>
</comment>
<sequence>MQFQDLPVGLPFGWSRGNDNRIDRGHLAANPIQATRVSCVSAATPLSIERTGRGFLGVSIVEASQFSGVGAWLSPPWVLLS</sequence>
<dbReference type="EMBL" id="LECT01000045">
    <property type="protein sequence ID" value="KLU02174.1"/>
    <property type="molecule type" value="Genomic_DNA"/>
</dbReference>
<dbReference type="STRING" id="595434.RISK_005844"/>
<evidence type="ECO:0000313" key="2">
    <source>
        <dbReference type="Proteomes" id="UP000036367"/>
    </source>
</evidence>
<name>A0A0J1E9N0_RHOIS</name>
<protein>
    <submittedName>
        <fullName evidence="1">Uncharacterized protein</fullName>
    </submittedName>
</protein>
<gene>
    <name evidence="1" type="ORF">RISK_005844</name>
</gene>
<dbReference type="AlphaFoldDB" id="A0A0J1E9N0"/>
<reference evidence="1" key="1">
    <citation type="submission" date="2015-05" db="EMBL/GenBank/DDBJ databases">
        <title>Permanent draft genome of Rhodopirellula islandicus K833.</title>
        <authorList>
            <person name="Kizina J."/>
            <person name="Richter M."/>
            <person name="Glockner F.O."/>
            <person name="Harder J."/>
        </authorList>
    </citation>
    <scope>NUCLEOTIDE SEQUENCE [LARGE SCALE GENOMIC DNA]</scope>
    <source>
        <strain evidence="1">K833</strain>
    </source>
</reference>
<accession>A0A0J1E9N0</accession>
<keyword evidence="2" id="KW-1185">Reference proteome</keyword>
<dbReference type="PATRIC" id="fig|595434.4.peg.5547"/>